<evidence type="ECO:0000313" key="2">
    <source>
        <dbReference type="Proteomes" id="UP001162992"/>
    </source>
</evidence>
<accession>A0ACC2BZ41</accession>
<protein>
    <submittedName>
        <fullName evidence="1">Uncharacterized protein</fullName>
    </submittedName>
</protein>
<dbReference type="EMBL" id="CM055103">
    <property type="protein sequence ID" value="KAJ7535048.1"/>
    <property type="molecule type" value="Genomic_DNA"/>
</dbReference>
<keyword evidence="2" id="KW-1185">Reference proteome</keyword>
<dbReference type="Proteomes" id="UP001162992">
    <property type="component" value="Chromosome 12"/>
</dbReference>
<proteinExistence type="predicted"/>
<comment type="caution">
    <text evidence="1">The sequence shown here is derived from an EMBL/GenBank/DDBJ whole genome shotgun (WGS) entry which is preliminary data.</text>
</comment>
<evidence type="ECO:0000313" key="1">
    <source>
        <dbReference type="EMBL" id="KAJ7535048.1"/>
    </source>
</evidence>
<name>A0ACC2BZ41_DIPCM</name>
<gene>
    <name evidence="1" type="ORF">O6H91_12G016400</name>
</gene>
<sequence>MTFKRIMGLSFQKTVGMWLLTHLLSCFFPNTRSPFKSQRHLTVFSPSQATCSKKIFWPSWLLSFQIWRKNLKEENMQASLKPCF</sequence>
<organism evidence="1 2">
    <name type="scientific">Diphasiastrum complanatum</name>
    <name type="common">Issler's clubmoss</name>
    <name type="synonym">Lycopodium complanatum</name>
    <dbReference type="NCBI Taxonomy" id="34168"/>
    <lineage>
        <taxon>Eukaryota</taxon>
        <taxon>Viridiplantae</taxon>
        <taxon>Streptophyta</taxon>
        <taxon>Embryophyta</taxon>
        <taxon>Tracheophyta</taxon>
        <taxon>Lycopodiopsida</taxon>
        <taxon>Lycopodiales</taxon>
        <taxon>Lycopodiaceae</taxon>
        <taxon>Lycopodioideae</taxon>
        <taxon>Diphasiastrum</taxon>
    </lineage>
</organism>
<reference evidence="2" key="1">
    <citation type="journal article" date="2024" name="Proc. Natl. Acad. Sci. U.S.A.">
        <title>Extraordinary preservation of gene collinearity over three hundred million years revealed in homosporous lycophytes.</title>
        <authorList>
            <person name="Li C."/>
            <person name="Wickell D."/>
            <person name="Kuo L.Y."/>
            <person name="Chen X."/>
            <person name="Nie B."/>
            <person name="Liao X."/>
            <person name="Peng D."/>
            <person name="Ji J."/>
            <person name="Jenkins J."/>
            <person name="Williams M."/>
            <person name="Shu S."/>
            <person name="Plott C."/>
            <person name="Barry K."/>
            <person name="Rajasekar S."/>
            <person name="Grimwood J."/>
            <person name="Han X."/>
            <person name="Sun S."/>
            <person name="Hou Z."/>
            <person name="He W."/>
            <person name="Dai G."/>
            <person name="Sun C."/>
            <person name="Schmutz J."/>
            <person name="Leebens-Mack J.H."/>
            <person name="Li F.W."/>
            <person name="Wang L."/>
        </authorList>
    </citation>
    <scope>NUCLEOTIDE SEQUENCE [LARGE SCALE GENOMIC DNA]</scope>
    <source>
        <strain evidence="2">cv. PW_Plant_1</strain>
    </source>
</reference>